<feature type="domain" description="ABC-2 type transporter transmembrane" evidence="7">
    <location>
        <begin position="22"/>
        <end position="228"/>
    </location>
</feature>
<evidence type="ECO:0000256" key="1">
    <source>
        <dbReference type="ARBA" id="ARBA00004141"/>
    </source>
</evidence>
<gene>
    <name evidence="8" type="ORF">RM572_02030</name>
</gene>
<dbReference type="InterPro" id="IPR052902">
    <property type="entry name" value="ABC-2_transporter"/>
</dbReference>
<evidence type="ECO:0000256" key="4">
    <source>
        <dbReference type="ARBA" id="ARBA00023136"/>
    </source>
</evidence>
<name>A0ABU2NPJ1_9ACTN</name>
<feature type="transmembrane region" description="Helical" evidence="6">
    <location>
        <begin position="116"/>
        <end position="143"/>
    </location>
</feature>
<dbReference type="Pfam" id="PF01061">
    <property type="entry name" value="ABC2_membrane"/>
    <property type="match status" value="1"/>
</dbReference>
<keyword evidence="5" id="KW-0046">Antibiotic resistance</keyword>
<keyword evidence="4 6" id="KW-0472">Membrane</keyword>
<dbReference type="InterPro" id="IPR000412">
    <property type="entry name" value="ABC_2_transport"/>
</dbReference>
<dbReference type="PANTHER" id="PTHR43027">
    <property type="entry name" value="DOXORUBICIN RESISTANCE ABC TRANSPORTER PERMEASE PROTEIN DRRC-RELATED"/>
    <property type="match status" value="1"/>
</dbReference>
<keyword evidence="9" id="KW-1185">Reference proteome</keyword>
<keyword evidence="2 6" id="KW-0812">Transmembrane</keyword>
<dbReference type="InterPro" id="IPR013525">
    <property type="entry name" value="ABC2_TM"/>
</dbReference>
<evidence type="ECO:0000256" key="3">
    <source>
        <dbReference type="ARBA" id="ARBA00022989"/>
    </source>
</evidence>
<dbReference type="EMBL" id="JAVREQ010000001">
    <property type="protein sequence ID" value="MDT0377553.1"/>
    <property type="molecule type" value="Genomic_DNA"/>
</dbReference>
<evidence type="ECO:0000259" key="7">
    <source>
        <dbReference type="Pfam" id="PF01061"/>
    </source>
</evidence>
<sequence>MSTTTSPAPAGVARTTSGGRLGALSRAELTLLLRNKTALVVALLLPVALTFLVRSTVENVDLGGTGLSVGSVILAASIGFVLLFSVYANLVGFFVVRREELVLKRLRCGEPRDAEILTACALPTVVLALAQITLLTVGAVIAFDVTAPQQVVLSLLGLVMGLALAVAAAAVTAMWSRSAEAAQITTLPLMLITFMGSGVVIPLEVLPDTFETVCGFLPFSPIMELVRGGWAGSLDAGEWLRAVAVGAAWIALAAWLVSARFRWEPRR</sequence>
<dbReference type="PIRSF" id="PIRSF006648">
    <property type="entry name" value="DrrB"/>
    <property type="match status" value="1"/>
</dbReference>
<evidence type="ECO:0000256" key="6">
    <source>
        <dbReference type="SAM" id="Phobius"/>
    </source>
</evidence>
<evidence type="ECO:0000256" key="2">
    <source>
        <dbReference type="ARBA" id="ARBA00022692"/>
    </source>
</evidence>
<evidence type="ECO:0000256" key="5">
    <source>
        <dbReference type="ARBA" id="ARBA00023251"/>
    </source>
</evidence>
<proteinExistence type="predicted"/>
<feature type="transmembrane region" description="Helical" evidence="6">
    <location>
        <begin position="187"/>
        <end position="203"/>
    </location>
</feature>
<comment type="caution">
    <text evidence="8">The sequence shown here is derived from an EMBL/GenBank/DDBJ whole genome shotgun (WGS) entry which is preliminary data.</text>
</comment>
<protein>
    <submittedName>
        <fullName evidence="8">ABC transporter permease</fullName>
    </submittedName>
</protein>
<dbReference type="PANTHER" id="PTHR43027:SF2">
    <property type="entry name" value="TRANSPORT PERMEASE PROTEIN"/>
    <property type="match status" value="1"/>
</dbReference>
<feature type="transmembrane region" description="Helical" evidence="6">
    <location>
        <begin position="69"/>
        <end position="96"/>
    </location>
</feature>
<evidence type="ECO:0000313" key="9">
    <source>
        <dbReference type="Proteomes" id="UP001183414"/>
    </source>
</evidence>
<dbReference type="RefSeq" id="WP_311671512.1">
    <property type="nucleotide sequence ID" value="NZ_JAVREQ010000001.1"/>
</dbReference>
<dbReference type="Proteomes" id="UP001183414">
    <property type="component" value="Unassembled WGS sequence"/>
</dbReference>
<feature type="transmembrane region" description="Helical" evidence="6">
    <location>
        <begin position="38"/>
        <end position="57"/>
    </location>
</feature>
<accession>A0ABU2NPJ1</accession>
<feature type="transmembrane region" description="Helical" evidence="6">
    <location>
        <begin position="239"/>
        <end position="257"/>
    </location>
</feature>
<comment type="subcellular location">
    <subcellularLocation>
        <location evidence="1">Membrane</location>
        <topology evidence="1">Multi-pass membrane protein</topology>
    </subcellularLocation>
</comment>
<feature type="transmembrane region" description="Helical" evidence="6">
    <location>
        <begin position="155"/>
        <end position="175"/>
    </location>
</feature>
<organism evidence="8 9">
    <name type="scientific">Streptomyces hazeniae</name>
    <dbReference type="NCBI Taxonomy" id="3075538"/>
    <lineage>
        <taxon>Bacteria</taxon>
        <taxon>Bacillati</taxon>
        <taxon>Actinomycetota</taxon>
        <taxon>Actinomycetes</taxon>
        <taxon>Kitasatosporales</taxon>
        <taxon>Streptomycetaceae</taxon>
        <taxon>Streptomyces</taxon>
    </lineage>
</organism>
<keyword evidence="3 6" id="KW-1133">Transmembrane helix</keyword>
<reference evidence="9" key="1">
    <citation type="submission" date="2023-07" db="EMBL/GenBank/DDBJ databases">
        <title>30 novel species of actinomycetes from the DSMZ collection.</title>
        <authorList>
            <person name="Nouioui I."/>
        </authorList>
    </citation>
    <scope>NUCLEOTIDE SEQUENCE [LARGE SCALE GENOMIC DNA]</scope>
    <source>
        <strain evidence="9">DSM 42041</strain>
    </source>
</reference>
<evidence type="ECO:0000313" key="8">
    <source>
        <dbReference type="EMBL" id="MDT0377553.1"/>
    </source>
</evidence>